<name>A0A1A0H5F3_9ASCO</name>
<dbReference type="Pfam" id="PF00018">
    <property type="entry name" value="SH3_1"/>
    <property type="match status" value="1"/>
</dbReference>
<evidence type="ECO:0000256" key="3">
    <source>
        <dbReference type="SAM" id="MobiDB-lite"/>
    </source>
</evidence>
<feature type="compositionally biased region" description="Polar residues" evidence="3">
    <location>
        <begin position="136"/>
        <end position="150"/>
    </location>
</feature>
<evidence type="ECO:0000313" key="6">
    <source>
        <dbReference type="Proteomes" id="UP000092555"/>
    </source>
</evidence>
<dbReference type="InterPro" id="IPR001452">
    <property type="entry name" value="SH3_domain"/>
</dbReference>
<evidence type="ECO:0000256" key="1">
    <source>
        <dbReference type="ARBA" id="ARBA00022443"/>
    </source>
</evidence>
<dbReference type="RefSeq" id="XP_018709851.1">
    <property type="nucleotide sequence ID" value="XM_018858129.1"/>
</dbReference>
<dbReference type="OrthoDB" id="6129702at2759"/>
<feature type="non-terminal residue" evidence="5">
    <location>
        <position position="1"/>
    </location>
</feature>
<dbReference type="PANTHER" id="PTHR46333">
    <property type="entry name" value="CYTOKINESIS PROTEIN 3"/>
    <property type="match status" value="1"/>
</dbReference>
<evidence type="ECO:0000256" key="2">
    <source>
        <dbReference type="PROSITE-ProRule" id="PRU00192"/>
    </source>
</evidence>
<gene>
    <name evidence="5" type="ORF">METBIDRAFT_47133</name>
</gene>
<dbReference type="PROSITE" id="PS50002">
    <property type="entry name" value="SH3"/>
    <property type="match status" value="1"/>
</dbReference>
<dbReference type="GO" id="GO:0140278">
    <property type="term" value="P:mitotic division septum assembly"/>
    <property type="evidence" value="ECO:0007669"/>
    <property type="project" value="TreeGrafter"/>
</dbReference>
<dbReference type="STRING" id="869754.A0A1A0H5F3"/>
<proteinExistence type="predicted"/>
<feature type="domain" description="SH3" evidence="4">
    <location>
        <begin position="18"/>
        <end position="79"/>
    </location>
</feature>
<dbReference type="GeneID" id="30031105"/>
<dbReference type="InterPro" id="IPR036028">
    <property type="entry name" value="SH3-like_dom_sf"/>
</dbReference>
<dbReference type="AlphaFoldDB" id="A0A1A0H5F3"/>
<dbReference type="PANTHER" id="PTHR46333:SF2">
    <property type="entry name" value="CYTOKINESIS PROTEIN 3"/>
    <property type="match status" value="1"/>
</dbReference>
<keyword evidence="1 2" id="KW-0728">SH3 domain</keyword>
<sequence>FHNFALFTSHIQYMSVPPLPFLAKANVSWTGEQDGDLGFMENELIKVFHIVDELWWQGSLLRNGAEGIFPRDFVEVISTPPTAQNTPTKPITQSPMQSKYGPSPVGNHMLTSPDKYVGTPSGNFVTSPNAKCMTSPPKTNGLESSSVTPSKPNPRELSQMISADNSPDKTNSYGIQKKNHLQEAQLIDADPTHHDEFYQTLAQKKQELEMQLHHLRELEKSHLQKKQHLLGNDSYISEDLLLSKRNYMSKEDLGKKLENYKELESEDAPPPPPKHARVPFDADDFRASGATVDEKFRSQSNYPEELKNSMKSLQSDVLNLSELSATSAGSFSRHKFEKEILSQQIAADNGEDEFSKLSLGDNEHIINSVFKSKKPKHPNIFKMLMKKKPEQNLMEQRLFHEPDDWQTVKHDLNRMNTLTLLDKQVRTKQVVRTEANFIIKPLEFITDVNVSETFGPDNLEVTKIDVNVHKVAEFLERYDHAYDFNDLITDISVKFGSHRPSQVRAVLMHLCKFQIIEEPGKILRMKPKVHEVMTKGEATIFQLNYLFKKLLEALRIPSEVVFGFWKKPNEFYHSEQFLVNHCWLSVMLQTDDRGNGRFSIIDLMCFQNGSVCNIEGNNEFYFLTSPIDVVSTHIPSMIELQHVCPPVDLNVAFHLPRMYSSFKKHNLELLNFNNSLTRMKDLEIFETDIKIPESVELFTLIKTSRKTSNDYTLCQIHWKGAQRLAKVKAILPEGESIGVLQIFAGEKGLQTHFDNIHELACVIPLYHSGKSKPTAFVPRYPTIRSQNNDLYIKRPQLGTISVNNNYVFEIEVHPSMGLNSGSGIMNQDFKIVIESPSGKYTKLMKEEPHKPYGIHQLKLLCQEQGLYRGLVIGDSGTSWYVFAQWECGGA</sequence>
<evidence type="ECO:0000259" key="4">
    <source>
        <dbReference type="PROSITE" id="PS50002"/>
    </source>
</evidence>
<accession>A0A1A0H5F3</accession>
<feature type="region of interest" description="Disordered" evidence="3">
    <location>
        <begin position="126"/>
        <end position="155"/>
    </location>
</feature>
<feature type="compositionally biased region" description="Polar residues" evidence="3">
    <location>
        <begin position="79"/>
        <end position="97"/>
    </location>
</feature>
<dbReference type="Proteomes" id="UP000092555">
    <property type="component" value="Unassembled WGS sequence"/>
</dbReference>
<reference evidence="5 6" key="1">
    <citation type="submission" date="2016-05" db="EMBL/GenBank/DDBJ databases">
        <title>Comparative genomics of biotechnologically important yeasts.</title>
        <authorList>
            <consortium name="DOE Joint Genome Institute"/>
            <person name="Riley R."/>
            <person name="Haridas S."/>
            <person name="Wolfe K.H."/>
            <person name="Lopes M.R."/>
            <person name="Hittinger C.T."/>
            <person name="Goker M."/>
            <person name="Salamov A."/>
            <person name="Wisecaver J."/>
            <person name="Long T.M."/>
            <person name="Aerts A.L."/>
            <person name="Barry K."/>
            <person name="Choi C."/>
            <person name="Clum A."/>
            <person name="Coughlan A.Y."/>
            <person name="Deshpande S."/>
            <person name="Douglass A.P."/>
            <person name="Hanson S.J."/>
            <person name="Klenk H.-P."/>
            <person name="LaButti K."/>
            <person name="Lapidus A."/>
            <person name="Lindquist E."/>
            <person name="Lipzen A."/>
            <person name="Meier-kolthoff J.P."/>
            <person name="Ohm R.A."/>
            <person name="Otillar R.P."/>
            <person name="Pangilinan J."/>
            <person name="Peng Y."/>
            <person name="Rokas A."/>
            <person name="Rosa C.A."/>
            <person name="Scheuner C."/>
            <person name="Sibirny A.A."/>
            <person name="Slot J.C."/>
            <person name="Stielow J.B."/>
            <person name="Sun H."/>
            <person name="Kurtzman C.P."/>
            <person name="Blackwell M."/>
            <person name="Grigoriev I.V."/>
            <person name="Jeffries T.W."/>
        </authorList>
    </citation>
    <scope>NUCLEOTIDE SEQUENCE [LARGE SCALE GENOMIC DNA]</scope>
    <source>
        <strain evidence="5 6">NRRL YB-4993</strain>
    </source>
</reference>
<dbReference type="SUPFAM" id="SSF50044">
    <property type="entry name" value="SH3-domain"/>
    <property type="match status" value="1"/>
</dbReference>
<dbReference type="Gene3D" id="2.30.30.40">
    <property type="entry name" value="SH3 Domains"/>
    <property type="match status" value="1"/>
</dbReference>
<comment type="caution">
    <text evidence="5">The sequence shown here is derived from an EMBL/GenBank/DDBJ whole genome shotgun (WGS) entry which is preliminary data.</text>
</comment>
<dbReference type="Pfam" id="PF24584">
    <property type="entry name" value="Ig_CYK3_C"/>
    <property type="match status" value="1"/>
</dbReference>
<feature type="region of interest" description="Disordered" evidence="3">
    <location>
        <begin position="261"/>
        <end position="280"/>
    </location>
</feature>
<keyword evidence="6" id="KW-1185">Reference proteome</keyword>
<protein>
    <recommendedName>
        <fullName evidence="4">SH3 domain-containing protein</fullName>
    </recommendedName>
</protein>
<dbReference type="SMART" id="SM00326">
    <property type="entry name" value="SH3"/>
    <property type="match status" value="1"/>
</dbReference>
<dbReference type="InterPro" id="IPR052557">
    <property type="entry name" value="CAP/Cytokinesis_protein"/>
</dbReference>
<dbReference type="GO" id="GO:0110085">
    <property type="term" value="C:mitotic actomyosin contractile ring"/>
    <property type="evidence" value="ECO:0007669"/>
    <property type="project" value="TreeGrafter"/>
</dbReference>
<evidence type="ECO:0000313" key="5">
    <source>
        <dbReference type="EMBL" id="OBA19319.1"/>
    </source>
</evidence>
<dbReference type="EMBL" id="LXTC01000007">
    <property type="protein sequence ID" value="OBA19319.1"/>
    <property type="molecule type" value="Genomic_DNA"/>
</dbReference>
<feature type="region of interest" description="Disordered" evidence="3">
    <location>
        <begin position="79"/>
        <end position="100"/>
    </location>
</feature>
<dbReference type="InterPro" id="IPR056409">
    <property type="entry name" value="Ig_CYK3_C"/>
</dbReference>
<organism evidence="5 6">
    <name type="scientific">Metschnikowia bicuspidata var. bicuspidata NRRL YB-4993</name>
    <dbReference type="NCBI Taxonomy" id="869754"/>
    <lineage>
        <taxon>Eukaryota</taxon>
        <taxon>Fungi</taxon>
        <taxon>Dikarya</taxon>
        <taxon>Ascomycota</taxon>
        <taxon>Saccharomycotina</taxon>
        <taxon>Pichiomycetes</taxon>
        <taxon>Metschnikowiaceae</taxon>
        <taxon>Metschnikowia</taxon>
    </lineage>
</organism>